<dbReference type="Proteomes" id="UP000225548">
    <property type="component" value="Unassembled WGS sequence"/>
</dbReference>
<evidence type="ECO:0000259" key="7">
    <source>
        <dbReference type="Pfam" id="PF08281"/>
    </source>
</evidence>
<dbReference type="Pfam" id="PF08281">
    <property type="entry name" value="Sigma70_r4_2"/>
    <property type="match status" value="1"/>
</dbReference>
<evidence type="ECO:0000256" key="5">
    <source>
        <dbReference type="ARBA" id="ARBA00023163"/>
    </source>
</evidence>
<dbReference type="PANTHER" id="PTHR43133:SF8">
    <property type="entry name" value="RNA POLYMERASE SIGMA FACTOR HI_1459-RELATED"/>
    <property type="match status" value="1"/>
</dbReference>
<gene>
    <name evidence="8" type="ORF">ATL42_0441</name>
</gene>
<evidence type="ECO:0000313" key="8">
    <source>
        <dbReference type="EMBL" id="PFG32601.1"/>
    </source>
</evidence>
<dbReference type="PANTHER" id="PTHR43133">
    <property type="entry name" value="RNA POLYMERASE ECF-TYPE SIGMA FACTO"/>
    <property type="match status" value="1"/>
</dbReference>
<dbReference type="GO" id="GO:0006352">
    <property type="term" value="P:DNA-templated transcription initiation"/>
    <property type="evidence" value="ECO:0007669"/>
    <property type="project" value="InterPro"/>
</dbReference>
<dbReference type="InterPro" id="IPR013249">
    <property type="entry name" value="RNA_pol_sigma70_r4_t2"/>
</dbReference>
<evidence type="ECO:0000256" key="4">
    <source>
        <dbReference type="ARBA" id="ARBA00023125"/>
    </source>
</evidence>
<keyword evidence="9" id="KW-1185">Reference proteome</keyword>
<dbReference type="InterPro" id="IPR014284">
    <property type="entry name" value="RNA_pol_sigma-70_dom"/>
</dbReference>
<dbReference type="Pfam" id="PF04542">
    <property type="entry name" value="Sigma70_r2"/>
    <property type="match status" value="1"/>
</dbReference>
<accession>A0A2A9E201</accession>
<keyword evidence="3" id="KW-0731">Sigma factor</keyword>
<dbReference type="GO" id="GO:0003677">
    <property type="term" value="F:DNA binding"/>
    <property type="evidence" value="ECO:0007669"/>
    <property type="project" value="UniProtKB-KW"/>
</dbReference>
<dbReference type="InterPro" id="IPR036388">
    <property type="entry name" value="WH-like_DNA-bd_sf"/>
</dbReference>
<dbReference type="InterPro" id="IPR013325">
    <property type="entry name" value="RNA_pol_sigma_r2"/>
</dbReference>
<dbReference type="InterPro" id="IPR039425">
    <property type="entry name" value="RNA_pol_sigma-70-like"/>
</dbReference>
<organism evidence="8 9">
    <name type="scientific">Sanguibacter antarcticus</name>
    <dbReference type="NCBI Taxonomy" id="372484"/>
    <lineage>
        <taxon>Bacteria</taxon>
        <taxon>Bacillati</taxon>
        <taxon>Actinomycetota</taxon>
        <taxon>Actinomycetes</taxon>
        <taxon>Micrococcales</taxon>
        <taxon>Sanguibacteraceae</taxon>
        <taxon>Sanguibacter</taxon>
    </lineage>
</organism>
<name>A0A2A9E201_9MICO</name>
<evidence type="ECO:0000259" key="6">
    <source>
        <dbReference type="Pfam" id="PF04542"/>
    </source>
</evidence>
<keyword evidence="4" id="KW-0238">DNA-binding</keyword>
<comment type="caution">
    <text evidence="8">The sequence shown here is derived from an EMBL/GenBank/DDBJ whole genome shotgun (WGS) entry which is preliminary data.</text>
</comment>
<sequence length="166" mass="17654">MSTASLPPFDAVVRQHGAAVLRLCRTVAGVHDAEDVWSETFLAALRAYPALPADTNVEAWLVTIARRKSIDALRAAGRRPVPVETVPERGAHEATGDPDLVTAVAALPLRQREAIAFHYLVGLPYAQVAEIVGGSEPAARRAAADGMKALRRTYRPALEPSGGGSR</sequence>
<dbReference type="Gene3D" id="1.10.10.10">
    <property type="entry name" value="Winged helix-like DNA-binding domain superfamily/Winged helix DNA-binding domain"/>
    <property type="match status" value="1"/>
</dbReference>
<reference evidence="8 9" key="1">
    <citation type="submission" date="2017-10" db="EMBL/GenBank/DDBJ databases">
        <title>Sequencing the genomes of 1000 actinobacteria strains.</title>
        <authorList>
            <person name="Klenk H.-P."/>
        </authorList>
    </citation>
    <scope>NUCLEOTIDE SEQUENCE [LARGE SCALE GENOMIC DNA]</scope>
    <source>
        <strain evidence="8 9">DSM 18966</strain>
    </source>
</reference>
<evidence type="ECO:0000256" key="1">
    <source>
        <dbReference type="ARBA" id="ARBA00010641"/>
    </source>
</evidence>
<proteinExistence type="inferred from homology"/>
<feature type="domain" description="RNA polymerase sigma factor 70 region 4 type 2" evidence="7">
    <location>
        <begin position="100"/>
        <end position="150"/>
    </location>
</feature>
<feature type="domain" description="RNA polymerase sigma-70 region 2" evidence="6">
    <location>
        <begin position="13"/>
        <end position="79"/>
    </location>
</feature>
<evidence type="ECO:0000256" key="2">
    <source>
        <dbReference type="ARBA" id="ARBA00023015"/>
    </source>
</evidence>
<dbReference type="SUPFAM" id="SSF88659">
    <property type="entry name" value="Sigma3 and sigma4 domains of RNA polymerase sigma factors"/>
    <property type="match status" value="1"/>
</dbReference>
<keyword evidence="2" id="KW-0805">Transcription regulation</keyword>
<dbReference type="RefSeq" id="WP_245862009.1">
    <property type="nucleotide sequence ID" value="NZ_PDJG01000001.1"/>
</dbReference>
<keyword evidence="5" id="KW-0804">Transcription</keyword>
<dbReference type="Gene3D" id="1.10.1740.10">
    <property type="match status" value="1"/>
</dbReference>
<protein>
    <submittedName>
        <fullName evidence="8">RNA polymerase sigma factor (Sigma-70 family)</fullName>
    </submittedName>
</protein>
<dbReference type="InterPro" id="IPR013324">
    <property type="entry name" value="RNA_pol_sigma_r3/r4-like"/>
</dbReference>
<dbReference type="AlphaFoldDB" id="A0A2A9E201"/>
<dbReference type="NCBIfam" id="TIGR02937">
    <property type="entry name" value="sigma70-ECF"/>
    <property type="match status" value="1"/>
</dbReference>
<dbReference type="InterPro" id="IPR007627">
    <property type="entry name" value="RNA_pol_sigma70_r2"/>
</dbReference>
<evidence type="ECO:0000256" key="3">
    <source>
        <dbReference type="ARBA" id="ARBA00023082"/>
    </source>
</evidence>
<dbReference type="EMBL" id="PDJG01000001">
    <property type="protein sequence ID" value="PFG32601.1"/>
    <property type="molecule type" value="Genomic_DNA"/>
</dbReference>
<evidence type="ECO:0000313" key="9">
    <source>
        <dbReference type="Proteomes" id="UP000225548"/>
    </source>
</evidence>
<dbReference type="SUPFAM" id="SSF88946">
    <property type="entry name" value="Sigma2 domain of RNA polymerase sigma factors"/>
    <property type="match status" value="1"/>
</dbReference>
<comment type="similarity">
    <text evidence="1">Belongs to the sigma-70 factor family. ECF subfamily.</text>
</comment>
<dbReference type="GO" id="GO:0016987">
    <property type="term" value="F:sigma factor activity"/>
    <property type="evidence" value="ECO:0007669"/>
    <property type="project" value="UniProtKB-KW"/>
</dbReference>